<dbReference type="EMBL" id="OMKW01000003">
    <property type="protein sequence ID" value="SPF30322.1"/>
    <property type="molecule type" value="Genomic_DNA"/>
</dbReference>
<dbReference type="InterPro" id="IPR036737">
    <property type="entry name" value="OmpA-like_sf"/>
</dbReference>
<dbReference type="PROSITE" id="PS51123">
    <property type="entry name" value="OMPA_2"/>
    <property type="match status" value="1"/>
</dbReference>
<proteinExistence type="predicted"/>
<protein>
    <submittedName>
        <fullName evidence="4">Outer membrane protein class 4</fullName>
    </submittedName>
</protein>
<keyword evidence="1" id="KW-0472">Membrane</keyword>
<dbReference type="PROSITE" id="PS51257">
    <property type="entry name" value="PROKAR_LIPOPROTEIN"/>
    <property type="match status" value="1"/>
</dbReference>
<feature type="chain" id="PRO_5015315002" evidence="2">
    <location>
        <begin position="20"/>
        <end position="142"/>
    </location>
</feature>
<dbReference type="Gene3D" id="3.30.1330.60">
    <property type="entry name" value="OmpA-like domain"/>
    <property type="match status" value="1"/>
</dbReference>
<feature type="signal peptide" evidence="2">
    <location>
        <begin position="1"/>
        <end position="19"/>
    </location>
</feature>
<dbReference type="AlphaFoldDB" id="A0A2R8ADU0"/>
<dbReference type="PANTHER" id="PTHR30329:SF21">
    <property type="entry name" value="LIPOPROTEIN YIAD-RELATED"/>
    <property type="match status" value="1"/>
</dbReference>
<evidence type="ECO:0000313" key="4">
    <source>
        <dbReference type="EMBL" id="SPF30322.1"/>
    </source>
</evidence>
<keyword evidence="2" id="KW-0732">Signal</keyword>
<dbReference type="InterPro" id="IPR050330">
    <property type="entry name" value="Bact_OuterMem_StrucFunc"/>
</dbReference>
<dbReference type="InterPro" id="IPR006665">
    <property type="entry name" value="OmpA-like"/>
</dbReference>
<accession>A0A2R8ADU0</accession>
<organism evidence="4 5">
    <name type="scientific">Pontivivens insulae</name>
    <dbReference type="NCBI Taxonomy" id="1639689"/>
    <lineage>
        <taxon>Bacteria</taxon>
        <taxon>Pseudomonadati</taxon>
        <taxon>Pseudomonadota</taxon>
        <taxon>Alphaproteobacteria</taxon>
        <taxon>Rhodobacterales</taxon>
        <taxon>Paracoccaceae</taxon>
        <taxon>Pontivivens</taxon>
    </lineage>
</organism>
<dbReference type="Pfam" id="PF00691">
    <property type="entry name" value="OmpA"/>
    <property type="match status" value="1"/>
</dbReference>
<evidence type="ECO:0000313" key="5">
    <source>
        <dbReference type="Proteomes" id="UP000244932"/>
    </source>
</evidence>
<dbReference type="CDD" id="cd07185">
    <property type="entry name" value="OmpA_C-like"/>
    <property type="match status" value="1"/>
</dbReference>
<dbReference type="GO" id="GO:0016020">
    <property type="term" value="C:membrane"/>
    <property type="evidence" value="ECO:0007669"/>
    <property type="project" value="UniProtKB-UniRule"/>
</dbReference>
<dbReference type="OrthoDB" id="9792021at2"/>
<reference evidence="4 5" key="1">
    <citation type="submission" date="2018-03" db="EMBL/GenBank/DDBJ databases">
        <authorList>
            <person name="Keele B.F."/>
        </authorList>
    </citation>
    <scope>NUCLEOTIDE SEQUENCE [LARGE SCALE GENOMIC DNA]</scope>
    <source>
        <strain evidence="4 5">CeCT 8812</strain>
    </source>
</reference>
<keyword evidence="5" id="KW-1185">Reference proteome</keyword>
<dbReference type="RefSeq" id="WP_108783019.1">
    <property type="nucleotide sequence ID" value="NZ_OMKW01000003.1"/>
</dbReference>
<evidence type="ECO:0000256" key="2">
    <source>
        <dbReference type="SAM" id="SignalP"/>
    </source>
</evidence>
<gene>
    <name evidence="4" type="primary">rmpM</name>
    <name evidence="4" type="ORF">POI8812_02658</name>
</gene>
<dbReference type="Proteomes" id="UP000244932">
    <property type="component" value="Unassembled WGS sequence"/>
</dbReference>
<sequence length="142" mass="14341">MKKVSFVMAGAALALAACAQQEEVMVVEEPMVEAVATEYTVYFGFDSAALSDLGAETVAAASAAAAGMSSVSVVGHTDTVGSVAYNQGLSEARAATVSGAMVSNGVNPAIITAAGRSENDLAVATADGVREPRNRRVEISLN</sequence>
<dbReference type="SUPFAM" id="SSF103088">
    <property type="entry name" value="OmpA-like"/>
    <property type="match status" value="1"/>
</dbReference>
<evidence type="ECO:0000256" key="1">
    <source>
        <dbReference type="PROSITE-ProRule" id="PRU00473"/>
    </source>
</evidence>
<feature type="domain" description="OmpA-like" evidence="3">
    <location>
        <begin position="30"/>
        <end position="142"/>
    </location>
</feature>
<evidence type="ECO:0000259" key="3">
    <source>
        <dbReference type="PROSITE" id="PS51123"/>
    </source>
</evidence>
<dbReference type="PANTHER" id="PTHR30329">
    <property type="entry name" value="STATOR ELEMENT OF FLAGELLAR MOTOR COMPLEX"/>
    <property type="match status" value="1"/>
</dbReference>
<name>A0A2R8ADU0_9RHOB</name>